<gene>
    <name evidence="2" type="ORF">FHS83_001572</name>
</gene>
<name>A0A846MXF9_9PROT</name>
<reference evidence="2 3" key="1">
    <citation type="submission" date="2020-03" db="EMBL/GenBank/DDBJ databases">
        <title>Genomic Encyclopedia of Type Strains, Phase IV (KMG-IV): sequencing the most valuable type-strain genomes for metagenomic binning, comparative biology and taxonomic classification.</title>
        <authorList>
            <person name="Goeker M."/>
        </authorList>
    </citation>
    <scope>NUCLEOTIDE SEQUENCE [LARGE SCALE GENOMIC DNA]</scope>
    <source>
        <strain evidence="2 3">DSM 19867</strain>
    </source>
</reference>
<organism evidence="2 3">
    <name type="scientific">Rhizomicrobium palustre</name>
    <dbReference type="NCBI Taxonomy" id="189966"/>
    <lineage>
        <taxon>Bacteria</taxon>
        <taxon>Pseudomonadati</taxon>
        <taxon>Pseudomonadota</taxon>
        <taxon>Alphaproteobacteria</taxon>
        <taxon>Micropepsales</taxon>
        <taxon>Micropepsaceae</taxon>
        <taxon>Rhizomicrobium</taxon>
    </lineage>
</organism>
<evidence type="ECO:0000313" key="2">
    <source>
        <dbReference type="EMBL" id="NIK88254.1"/>
    </source>
</evidence>
<accession>A0A846MXF9</accession>
<sequence length="127" mass="14554">MNTSGPAESALFDAPEAILLHAKFLAMRQELQGLMVKKADWNVKKAKLKKRRRWSTKRQLVPPAQRHKLLRPSGAQEGNENRLSHGKRTRDRELFRAMIRSHVRAGKILVTAVRVERKKKKEAARAA</sequence>
<dbReference type="EMBL" id="JAASRM010000001">
    <property type="protein sequence ID" value="NIK88254.1"/>
    <property type="molecule type" value="Genomic_DNA"/>
</dbReference>
<comment type="caution">
    <text evidence="2">The sequence shown here is derived from an EMBL/GenBank/DDBJ whole genome shotgun (WGS) entry which is preliminary data.</text>
</comment>
<evidence type="ECO:0000313" key="3">
    <source>
        <dbReference type="Proteomes" id="UP000570514"/>
    </source>
</evidence>
<feature type="region of interest" description="Disordered" evidence="1">
    <location>
        <begin position="47"/>
        <end position="92"/>
    </location>
</feature>
<dbReference type="RefSeq" id="WP_167082445.1">
    <property type="nucleotide sequence ID" value="NZ_BAAADC010000001.1"/>
</dbReference>
<evidence type="ECO:0000256" key="1">
    <source>
        <dbReference type="SAM" id="MobiDB-lite"/>
    </source>
</evidence>
<dbReference type="AlphaFoldDB" id="A0A846MXF9"/>
<feature type="compositionally biased region" description="Basic residues" evidence="1">
    <location>
        <begin position="47"/>
        <end position="56"/>
    </location>
</feature>
<protein>
    <submittedName>
        <fullName evidence="2">Uncharacterized protein</fullName>
    </submittedName>
</protein>
<proteinExistence type="predicted"/>
<keyword evidence="3" id="KW-1185">Reference proteome</keyword>
<dbReference type="Proteomes" id="UP000570514">
    <property type="component" value="Unassembled WGS sequence"/>
</dbReference>